<comment type="caution">
    <text evidence="1">The sequence shown here is derived from an EMBL/GenBank/DDBJ whole genome shotgun (WGS) entry which is preliminary data.</text>
</comment>
<evidence type="ECO:0000313" key="1">
    <source>
        <dbReference type="EMBL" id="KAJ2772251.1"/>
    </source>
</evidence>
<protein>
    <submittedName>
        <fullName evidence="1">Uncharacterized protein</fullName>
    </submittedName>
</protein>
<evidence type="ECO:0000313" key="2">
    <source>
        <dbReference type="Proteomes" id="UP001140234"/>
    </source>
</evidence>
<accession>A0ACC1K332</accession>
<dbReference type="EMBL" id="JANBUJ010000401">
    <property type="protein sequence ID" value="KAJ2772251.1"/>
    <property type="molecule type" value="Genomic_DNA"/>
</dbReference>
<reference evidence="1" key="1">
    <citation type="submission" date="2022-07" db="EMBL/GenBank/DDBJ databases">
        <title>Phylogenomic reconstructions and comparative analyses of Kickxellomycotina fungi.</title>
        <authorList>
            <person name="Reynolds N.K."/>
            <person name="Stajich J.E."/>
            <person name="Barry K."/>
            <person name="Grigoriev I.V."/>
            <person name="Crous P."/>
            <person name="Smith M.E."/>
        </authorList>
    </citation>
    <scope>NUCLEOTIDE SEQUENCE</scope>
    <source>
        <strain evidence="1">CBS 109366</strain>
    </source>
</reference>
<name>A0ACC1K332_9FUNG</name>
<dbReference type="Proteomes" id="UP001140234">
    <property type="component" value="Unassembled WGS sequence"/>
</dbReference>
<keyword evidence="2" id="KW-1185">Reference proteome</keyword>
<proteinExistence type="predicted"/>
<organism evidence="1 2">
    <name type="scientific">Coemansia nantahalensis</name>
    <dbReference type="NCBI Taxonomy" id="2789366"/>
    <lineage>
        <taxon>Eukaryota</taxon>
        <taxon>Fungi</taxon>
        <taxon>Fungi incertae sedis</taxon>
        <taxon>Zoopagomycota</taxon>
        <taxon>Kickxellomycotina</taxon>
        <taxon>Kickxellomycetes</taxon>
        <taxon>Kickxellales</taxon>
        <taxon>Kickxellaceae</taxon>
        <taxon>Coemansia</taxon>
    </lineage>
</organism>
<gene>
    <name evidence="1" type="ORF">IWQ57_001844</name>
</gene>
<sequence>MYPPVLPAPASTQPVPLPKAPAQRRDAHGRASSIIPGSLPASIPLPSARNAGPRLPQVTVGQYGTERPAGRQHCQKPARHADYGSSISSILLGGLLGSALSMSPSPPHNGSPCACCPQPYAYPPHVPYLELPEPALGRMAPMSMPMPMPDTRGYTPASMPSYGLSIPQKPRKHVTFANPIAEYRLVPSTASSAPERSHAVLEGPPVAGGRRRRDSISLHHDRRQGLAGSYGSHSMVASGGHGLASVADYSGHPALFNGYTVHPASNSSAMASGHKRRANGNRQVYGADTTKPPVLRGNDTRKSHIATSAVSHRHAPPCQPRLYDVFSLSSEHLPLYA</sequence>